<sequence>MFPRNNYPQPQAPARHLYLEPIQVPRPCGPAPCLQHPFPQHHLRHHEPFAAADALLELPGQSPTATCYSPGGSAGSDGTISDYAADGLGSPSPSPASPPPHLMAGAGGVAGDGSRKSRRRGARAQYTAEEKERRRKVSHSAIEKRRRERTNSVLCKLQRMVPGLGKSSKVQKLEILQASAIYISELRRRLNIDVDDVDTCGGSGKASATHSQMNVGFLLT</sequence>
<reference evidence="1" key="1">
    <citation type="submission" date="2022-07" db="EMBL/GenBank/DDBJ databases">
        <title>Phylogenomic reconstructions and comparative analyses of Kickxellomycotina fungi.</title>
        <authorList>
            <person name="Reynolds N.K."/>
            <person name="Stajich J.E."/>
            <person name="Barry K."/>
            <person name="Grigoriev I.V."/>
            <person name="Crous P."/>
            <person name="Smith M.E."/>
        </authorList>
    </citation>
    <scope>NUCLEOTIDE SEQUENCE</scope>
    <source>
        <strain evidence="1">CBS 109366</strain>
    </source>
</reference>
<name>A0ACC1K980_9FUNG</name>
<dbReference type="Proteomes" id="UP001140234">
    <property type="component" value="Unassembled WGS sequence"/>
</dbReference>
<proteinExistence type="predicted"/>
<protein>
    <submittedName>
        <fullName evidence="1">Uncharacterized protein</fullName>
    </submittedName>
</protein>
<comment type="caution">
    <text evidence="1">The sequence shown here is derived from an EMBL/GenBank/DDBJ whole genome shotgun (WGS) entry which is preliminary data.</text>
</comment>
<keyword evidence="2" id="KW-1185">Reference proteome</keyword>
<gene>
    <name evidence="1" type="ORF">IWQ57_000223</name>
</gene>
<accession>A0ACC1K980</accession>
<organism evidence="1 2">
    <name type="scientific">Coemansia nantahalensis</name>
    <dbReference type="NCBI Taxonomy" id="2789366"/>
    <lineage>
        <taxon>Eukaryota</taxon>
        <taxon>Fungi</taxon>
        <taxon>Fungi incertae sedis</taxon>
        <taxon>Zoopagomycota</taxon>
        <taxon>Kickxellomycotina</taxon>
        <taxon>Kickxellomycetes</taxon>
        <taxon>Kickxellales</taxon>
        <taxon>Kickxellaceae</taxon>
        <taxon>Coemansia</taxon>
    </lineage>
</organism>
<evidence type="ECO:0000313" key="2">
    <source>
        <dbReference type="Proteomes" id="UP001140234"/>
    </source>
</evidence>
<dbReference type="EMBL" id="JANBUJ010000003">
    <property type="protein sequence ID" value="KAJ2775722.1"/>
    <property type="molecule type" value="Genomic_DNA"/>
</dbReference>
<evidence type="ECO:0000313" key="1">
    <source>
        <dbReference type="EMBL" id="KAJ2775722.1"/>
    </source>
</evidence>